<dbReference type="Proteomes" id="UP000075680">
    <property type="component" value="Unassembled WGS sequence"/>
</dbReference>
<comment type="caution">
    <text evidence="1">The sequence shown here is derived from an EMBL/GenBank/DDBJ whole genome shotgun (WGS) entry which is preliminary data.</text>
</comment>
<protein>
    <submittedName>
        <fullName evidence="1">Uncharacterized protein</fullName>
    </submittedName>
</protein>
<dbReference type="PATRIC" id="fig|52133.18.peg.3620"/>
<organism evidence="1 2">
    <name type="scientific">Acinetobacter venetianus</name>
    <dbReference type="NCBI Taxonomy" id="52133"/>
    <lineage>
        <taxon>Bacteria</taxon>
        <taxon>Pseudomonadati</taxon>
        <taxon>Pseudomonadota</taxon>
        <taxon>Gammaproteobacteria</taxon>
        <taxon>Moraxellales</taxon>
        <taxon>Moraxellaceae</taxon>
        <taxon>Acinetobacter</taxon>
    </lineage>
</organism>
<dbReference type="AlphaFoldDB" id="A0A150HJJ7"/>
<sequence length="170" mass="19480">MKNHHYLFLLFSISVFTHAQELDLIQYSDISSIPQIVLNPKIQTELQTLLKHDYLKFQSNFDNYSAPYLLKTDEALYYEGRSGSTLDASSAIVFKDGRLFAAIYFSNTKTLKYFSNDASCSEQLHPAIQVFAQQREIQGIEYATARANTALKYNFSPASKCETYFKKIGR</sequence>
<reference evidence="1 2" key="1">
    <citation type="journal article" date="2016" name="Sci. Rep.">
        <title>Genomic and phenotypic characterization of the species Acinetobacter venetianus.</title>
        <authorList>
            <person name="Fondi M."/>
            <person name="Maida I."/>
            <person name="Perrin E."/>
            <person name="Orlandini V."/>
            <person name="La Torre L."/>
            <person name="Bosi E."/>
            <person name="Negroni A."/>
            <person name="Zanaroli G."/>
            <person name="Fava F."/>
            <person name="Decorosi F."/>
            <person name="Giovannetti L."/>
            <person name="Viti C."/>
            <person name="Vaneechoutte M."/>
            <person name="Dijkshoorn L."/>
            <person name="Fani R."/>
        </authorList>
    </citation>
    <scope>NUCLEOTIDE SEQUENCE [LARGE SCALE GENOMIC DNA]</scope>
    <source>
        <strain evidence="1 2">LUH5627</strain>
    </source>
</reference>
<dbReference type="EMBL" id="JRUE01000264">
    <property type="protein sequence ID" value="KXZ61998.1"/>
    <property type="molecule type" value="Genomic_DNA"/>
</dbReference>
<gene>
    <name evidence="1" type="ORF">AVENLUH5627_03533</name>
</gene>
<proteinExistence type="predicted"/>
<evidence type="ECO:0000313" key="2">
    <source>
        <dbReference type="Proteomes" id="UP000075680"/>
    </source>
</evidence>
<accession>A0A150HJJ7</accession>
<name>A0A150HJJ7_9GAMM</name>
<evidence type="ECO:0000313" key="1">
    <source>
        <dbReference type="EMBL" id="KXZ61998.1"/>
    </source>
</evidence>
<dbReference type="RefSeq" id="WP_061519884.1">
    <property type="nucleotide sequence ID" value="NZ_JRUE01000264.1"/>
</dbReference>